<accession>A0AC60QTZ2</accession>
<sequence length="176" mass="20069">MWMITSYSCKKDLPNFSKIDNFTHSMLAARDEAIKQAKNDAELLTEANMVQITIDISGGGQFIPKDTGILYNIYAMNHDSGLWDDPDIFRPERFLDPVTGKVKHEVLPQLMSFGLGPRTCPGEKLAYVDMFYVFVRFMQRVDISAPEGKANTALEPVRSNLFLFPWEENIVLTRKD</sequence>
<gene>
    <name evidence="1" type="ORF">HPB47_015248</name>
</gene>
<proteinExistence type="predicted"/>
<reference evidence="1 2" key="1">
    <citation type="journal article" date="2020" name="Cell">
        <title>Large-Scale Comparative Analyses of Tick Genomes Elucidate Their Genetic Diversity and Vector Capacities.</title>
        <authorList>
            <consortium name="Tick Genome and Microbiome Consortium (TIGMIC)"/>
            <person name="Jia N."/>
            <person name="Wang J."/>
            <person name="Shi W."/>
            <person name="Du L."/>
            <person name="Sun Y."/>
            <person name="Zhan W."/>
            <person name="Jiang J.F."/>
            <person name="Wang Q."/>
            <person name="Zhang B."/>
            <person name="Ji P."/>
            <person name="Bell-Sakyi L."/>
            <person name="Cui X.M."/>
            <person name="Yuan T.T."/>
            <person name="Jiang B.G."/>
            <person name="Yang W.F."/>
            <person name="Lam T.T."/>
            <person name="Chang Q.C."/>
            <person name="Ding S.J."/>
            <person name="Wang X.J."/>
            <person name="Zhu J.G."/>
            <person name="Ruan X.D."/>
            <person name="Zhao L."/>
            <person name="Wei J.T."/>
            <person name="Ye R.Z."/>
            <person name="Que T.C."/>
            <person name="Du C.H."/>
            <person name="Zhou Y.H."/>
            <person name="Cheng J.X."/>
            <person name="Dai P.F."/>
            <person name="Guo W.B."/>
            <person name="Han X.H."/>
            <person name="Huang E.J."/>
            <person name="Li L.F."/>
            <person name="Wei W."/>
            <person name="Gao Y.C."/>
            <person name="Liu J.Z."/>
            <person name="Shao H.Z."/>
            <person name="Wang X."/>
            <person name="Wang C.C."/>
            <person name="Yang T.C."/>
            <person name="Huo Q.B."/>
            <person name="Li W."/>
            <person name="Chen H.Y."/>
            <person name="Chen S.E."/>
            <person name="Zhou L.G."/>
            <person name="Ni X.B."/>
            <person name="Tian J.H."/>
            <person name="Sheng Y."/>
            <person name="Liu T."/>
            <person name="Pan Y.S."/>
            <person name="Xia L.Y."/>
            <person name="Li J."/>
            <person name="Zhao F."/>
            <person name="Cao W.C."/>
        </authorList>
    </citation>
    <scope>NUCLEOTIDE SEQUENCE [LARGE SCALE GENOMIC DNA]</scope>
    <source>
        <strain evidence="1">Iper-2018</strain>
    </source>
</reference>
<name>A0AC60QTZ2_IXOPE</name>
<keyword evidence="2" id="KW-1185">Reference proteome</keyword>
<comment type="caution">
    <text evidence="1">The sequence shown here is derived from an EMBL/GenBank/DDBJ whole genome shotgun (WGS) entry which is preliminary data.</text>
</comment>
<dbReference type="EMBL" id="JABSTQ010003786">
    <property type="protein sequence ID" value="KAG0443137.1"/>
    <property type="molecule type" value="Genomic_DNA"/>
</dbReference>
<dbReference type="Proteomes" id="UP000805193">
    <property type="component" value="Unassembled WGS sequence"/>
</dbReference>
<evidence type="ECO:0000313" key="1">
    <source>
        <dbReference type="EMBL" id="KAG0443137.1"/>
    </source>
</evidence>
<protein>
    <submittedName>
        <fullName evidence="1">Uncharacterized protein</fullName>
    </submittedName>
</protein>
<evidence type="ECO:0000313" key="2">
    <source>
        <dbReference type="Proteomes" id="UP000805193"/>
    </source>
</evidence>
<organism evidence="1 2">
    <name type="scientific">Ixodes persulcatus</name>
    <name type="common">Taiga tick</name>
    <dbReference type="NCBI Taxonomy" id="34615"/>
    <lineage>
        <taxon>Eukaryota</taxon>
        <taxon>Metazoa</taxon>
        <taxon>Ecdysozoa</taxon>
        <taxon>Arthropoda</taxon>
        <taxon>Chelicerata</taxon>
        <taxon>Arachnida</taxon>
        <taxon>Acari</taxon>
        <taxon>Parasitiformes</taxon>
        <taxon>Ixodida</taxon>
        <taxon>Ixodoidea</taxon>
        <taxon>Ixodidae</taxon>
        <taxon>Ixodinae</taxon>
        <taxon>Ixodes</taxon>
    </lineage>
</organism>